<dbReference type="EMBL" id="CAJVQB010005454">
    <property type="protein sequence ID" value="CAG8662326.1"/>
    <property type="molecule type" value="Genomic_DNA"/>
</dbReference>
<keyword evidence="2" id="KW-1185">Reference proteome</keyword>
<accession>A0ABN7URW5</accession>
<evidence type="ECO:0000313" key="1">
    <source>
        <dbReference type="EMBL" id="CAG8662326.1"/>
    </source>
</evidence>
<gene>
    <name evidence="1" type="ORF">GMARGA_LOCUS9951</name>
</gene>
<name>A0ABN7URW5_GIGMA</name>
<reference evidence="1 2" key="1">
    <citation type="submission" date="2021-06" db="EMBL/GenBank/DDBJ databases">
        <authorList>
            <person name="Kallberg Y."/>
            <person name="Tangrot J."/>
            <person name="Rosling A."/>
        </authorList>
    </citation>
    <scope>NUCLEOTIDE SEQUENCE [LARGE SCALE GENOMIC DNA]</scope>
    <source>
        <strain evidence="1 2">120-4 pot B 10/14</strain>
    </source>
</reference>
<protein>
    <submittedName>
        <fullName evidence="1">33399_t:CDS:1</fullName>
    </submittedName>
</protein>
<comment type="caution">
    <text evidence="1">The sequence shown here is derived from an EMBL/GenBank/DDBJ whole genome shotgun (WGS) entry which is preliminary data.</text>
</comment>
<sequence>IGNSAEDCFDHLSLADTWYLVNGILTPEDMEAKTVIALSP</sequence>
<organism evidence="1 2">
    <name type="scientific">Gigaspora margarita</name>
    <dbReference type="NCBI Taxonomy" id="4874"/>
    <lineage>
        <taxon>Eukaryota</taxon>
        <taxon>Fungi</taxon>
        <taxon>Fungi incertae sedis</taxon>
        <taxon>Mucoromycota</taxon>
        <taxon>Glomeromycotina</taxon>
        <taxon>Glomeromycetes</taxon>
        <taxon>Diversisporales</taxon>
        <taxon>Gigasporaceae</taxon>
        <taxon>Gigaspora</taxon>
    </lineage>
</organism>
<evidence type="ECO:0000313" key="2">
    <source>
        <dbReference type="Proteomes" id="UP000789901"/>
    </source>
</evidence>
<feature type="non-terminal residue" evidence="1">
    <location>
        <position position="1"/>
    </location>
</feature>
<proteinExistence type="predicted"/>
<dbReference type="Proteomes" id="UP000789901">
    <property type="component" value="Unassembled WGS sequence"/>
</dbReference>